<dbReference type="PANTHER" id="PTHR42812:SF12">
    <property type="entry name" value="BETA-XYLOSIDASE-RELATED"/>
    <property type="match status" value="1"/>
</dbReference>
<dbReference type="Pfam" id="PF17851">
    <property type="entry name" value="GH43_C2"/>
    <property type="match status" value="1"/>
</dbReference>
<protein>
    <submittedName>
        <fullName evidence="2">Glycosyl hydrolase</fullName>
    </submittedName>
</protein>
<reference evidence="2" key="1">
    <citation type="journal article" date="2013" name="Environ. Microbiol.">
        <title>Microbiota from the distal guts of lean and obese adolescents exhibit partial functional redundancy besides clear differences in community structure.</title>
        <authorList>
            <person name="Ferrer M."/>
            <person name="Ruiz A."/>
            <person name="Lanza F."/>
            <person name="Haange S.B."/>
            <person name="Oberbach A."/>
            <person name="Till H."/>
            <person name="Bargiela R."/>
            <person name="Campoy C."/>
            <person name="Segura M.T."/>
            <person name="Richter M."/>
            <person name="von Bergen M."/>
            <person name="Seifert J."/>
            <person name="Suarez A."/>
        </authorList>
    </citation>
    <scope>NUCLEOTIDE SEQUENCE</scope>
</reference>
<organism evidence="2">
    <name type="scientific">human gut metagenome</name>
    <dbReference type="NCBI Taxonomy" id="408170"/>
    <lineage>
        <taxon>unclassified sequences</taxon>
        <taxon>metagenomes</taxon>
        <taxon>organismal metagenomes</taxon>
    </lineage>
</organism>
<keyword evidence="2" id="KW-0378">Hydrolase</keyword>
<dbReference type="Gene3D" id="2.60.120.200">
    <property type="match status" value="1"/>
</dbReference>
<dbReference type="InterPro" id="IPR051795">
    <property type="entry name" value="Glycosyl_Hydrlase_43"/>
</dbReference>
<evidence type="ECO:0000313" key="2">
    <source>
        <dbReference type="EMBL" id="EKC53215.1"/>
    </source>
</evidence>
<comment type="caution">
    <text evidence="2">The sequence shown here is derived from an EMBL/GenBank/DDBJ whole genome shotgun (WGS) entry which is preliminary data.</text>
</comment>
<proteinExistence type="predicted"/>
<feature type="non-terminal residue" evidence="2">
    <location>
        <position position="1"/>
    </location>
</feature>
<feature type="domain" description="Beta-xylosidase C-terminal Concanavalin A-like" evidence="1">
    <location>
        <begin position="2"/>
        <end position="155"/>
    </location>
</feature>
<dbReference type="InterPro" id="IPR013320">
    <property type="entry name" value="ConA-like_dom_sf"/>
</dbReference>
<dbReference type="EMBL" id="AJWY01011269">
    <property type="protein sequence ID" value="EKC53215.1"/>
    <property type="molecule type" value="Genomic_DNA"/>
</dbReference>
<dbReference type="SUPFAM" id="SSF49899">
    <property type="entry name" value="Concanavalin A-like lectins/glucanases"/>
    <property type="match status" value="1"/>
</dbReference>
<accession>K1SHH2</accession>
<dbReference type="GO" id="GO:0016787">
    <property type="term" value="F:hydrolase activity"/>
    <property type="evidence" value="ECO:0007669"/>
    <property type="project" value="UniProtKB-KW"/>
</dbReference>
<dbReference type="InterPro" id="IPR041542">
    <property type="entry name" value="GH43_C2"/>
</dbReference>
<evidence type="ECO:0000259" key="1">
    <source>
        <dbReference type="Pfam" id="PF17851"/>
    </source>
</evidence>
<name>K1SHH2_9ZZZZ</name>
<dbReference type="PANTHER" id="PTHR42812">
    <property type="entry name" value="BETA-XYLOSIDASE"/>
    <property type="match status" value="1"/>
</dbReference>
<gene>
    <name evidence="2" type="ORF">LEA_16489</name>
</gene>
<sequence length="159" mass="17801">NSLHHVTLVARRQQEHEMQAETRMDFAPVCPEQMAGFTYCYDSMNFYLLGKTCAEDGTPVLELLKSDTGVVEDVCDPVPVPDGTLDFKLTTTPDGGMAQFYYRQPQGEWQSIGPACPTDILTDEHCRGFTGAHVGVYAHDMAGLHNHADFDYLNVHFER</sequence>
<dbReference type="AlphaFoldDB" id="K1SHH2"/>